<organism evidence="4 5">
    <name type="scientific">Eragrostis curvula</name>
    <name type="common">weeping love grass</name>
    <dbReference type="NCBI Taxonomy" id="38414"/>
    <lineage>
        <taxon>Eukaryota</taxon>
        <taxon>Viridiplantae</taxon>
        <taxon>Streptophyta</taxon>
        <taxon>Embryophyta</taxon>
        <taxon>Tracheophyta</taxon>
        <taxon>Spermatophyta</taxon>
        <taxon>Magnoliopsida</taxon>
        <taxon>Liliopsida</taxon>
        <taxon>Poales</taxon>
        <taxon>Poaceae</taxon>
        <taxon>PACMAD clade</taxon>
        <taxon>Chloridoideae</taxon>
        <taxon>Eragrostideae</taxon>
        <taxon>Eragrostidinae</taxon>
        <taxon>Eragrostis</taxon>
    </lineage>
</organism>
<sequence>MQASNGRLALRDDEVLVAGADRSPATPAVMQIQHDRPDVAVEVLPPGSPFTPGFNVKRVRVFIDYNGIVALMPMIG</sequence>
<reference evidence="4 5" key="1">
    <citation type="journal article" date="2019" name="Sci. Rep.">
        <title>A high-quality genome of Eragrostis curvula grass provides insights into Poaceae evolution and supports new strategies to enhance forage quality.</title>
        <authorList>
            <person name="Carballo J."/>
            <person name="Santos B.A.C.M."/>
            <person name="Zappacosta D."/>
            <person name="Garbus I."/>
            <person name="Selva J.P."/>
            <person name="Gallo C.A."/>
            <person name="Diaz A."/>
            <person name="Albertini E."/>
            <person name="Caccamo M."/>
            <person name="Echenique V."/>
        </authorList>
    </citation>
    <scope>NUCLEOTIDE SEQUENCE [LARGE SCALE GENOMIC DNA]</scope>
    <source>
        <strain evidence="5">cv. Victoria</strain>
        <tissue evidence="4">Leaf</tissue>
    </source>
</reference>
<keyword evidence="2" id="KW-0646">Protease inhibitor</keyword>
<dbReference type="GO" id="GO:0004867">
    <property type="term" value="F:serine-type endopeptidase inhibitor activity"/>
    <property type="evidence" value="ECO:0007669"/>
    <property type="project" value="UniProtKB-KW"/>
</dbReference>
<evidence type="ECO:0000313" key="5">
    <source>
        <dbReference type="Proteomes" id="UP000324897"/>
    </source>
</evidence>
<dbReference type="OrthoDB" id="626959at2759"/>
<comment type="caution">
    <text evidence="4">The sequence shown here is derived from an EMBL/GenBank/DDBJ whole genome shotgun (WGS) entry which is preliminary data.</text>
</comment>
<accession>A0A5J9W5M1</accession>
<dbReference type="Pfam" id="PF00280">
    <property type="entry name" value="potato_inhibit"/>
    <property type="match status" value="1"/>
</dbReference>
<dbReference type="Gene3D" id="3.30.10.10">
    <property type="entry name" value="Trypsin Inhibitor V, subunit A"/>
    <property type="match status" value="1"/>
</dbReference>
<dbReference type="PANTHER" id="PTHR33091">
    <property type="entry name" value="PROTEIN, PUTATIVE, EXPRESSED-RELATED"/>
    <property type="match status" value="1"/>
</dbReference>
<evidence type="ECO:0008006" key="6">
    <source>
        <dbReference type="Google" id="ProtNLM"/>
    </source>
</evidence>
<keyword evidence="3" id="KW-0722">Serine protease inhibitor</keyword>
<name>A0A5J9W5M1_9POAL</name>
<feature type="non-terminal residue" evidence="4">
    <location>
        <position position="1"/>
    </location>
</feature>
<keyword evidence="5" id="KW-1185">Reference proteome</keyword>
<dbReference type="Proteomes" id="UP000324897">
    <property type="component" value="Unassembled WGS sequence"/>
</dbReference>
<dbReference type="InterPro" id="IPR000864">
    <property type="entry name" value="Prot_inh_pot1"/>
</dbReference>
<dbReference type="EMBL" id="RWGY01000005">
    <property type="protein sequence ID" value="TVU43243.1"/>
    <property type="molecule type" value="Genomic_DNA"/>
</dbReference>
<evidence type="ECO:0000256" key="2">
    <source>
        <dbReference type="ARBA" id="ARBA00022690"/>
    </source>
</evidence>
<evidence type="ECO:0000256" key="1">
    <source>
        <dbReference type="ARBA" id="ARBA00008210"/>
    </source>
</evidence>
<dbReference type="SUPFAM" id="SSF54654">
    <property type="entry name" value="CI-2 family of serine protease inhibitors"/>
    <property type="match status" value="1"/>
</dbReference>
<comment type="similarity">
    <text evidence="1">Belongs to the protease inhibitor I13 (potato type I serine protease inhibitor) family.</text>
</comment>
<evidence type="ECO:0000313" key="4">
    <source>
        <dbReference type="EMBL" id="TVU43243.1"/>
    </source>
</evidence>
<dbReference type="InterPro" id="IPR036354">
    <property type="entry name" value="Prot_inh_pot1_sf"/>
</dbReference>
<dbReference type="GO" id="GO:0009611">
    <property type="term" value="P:response to wounding"/>
    <property type="evidence" value="ECO:0007669"/>
    <property type="project" value="InterPro"/>
</dbReference>
<dbReference type="Gramene" id="TVU43243">
    <property type="protein sequence ID" value="TVU43243"/>
    <property type="gene ID" value="EJB05_09691"/>
</dbReference>
<dbReference type="PANTHER" id="PTHR33091:SF53">
    <property type="entry name" value="OS08G0441300 PROTEIN"/>
    <property type="match status" value="1"/>
</dbReference>
<protein>
    <recommendedName>
        <fullName evidence="6">Subtilisin inhibitor 1</fullName>
    </recommendedName>
</protein>
<dbReference type="AlphaFoldDB" id="A0A5J9W5M1"/>
<gene>
    <name evidence="4" type="ORF">EJB05_09691</name>
</gene>
<evidence type="ECO:0000256" key="3">
    <source>
        <dbReference type="ARBA" id="ARBA00022900"/>
    </source>
</evidence>
<proteinExistence type="inferred from homology"/>